<name>A0AAD4BK80_BOLED</name>
<dbReference type="AlphaFoldDB" id="A0AAD4BK80"/>
<evidence type="ECO:0000313" key="2">
    <source>
        <dbReference type="Proteomes" id="UP001194468"/>
    </source>
</evidence>
<comment type="caution">
    <text evidence="1">The sequence shown here is derived from an EMBL/GenBank/DDBJ whole genome shotgun (WGS) entry which is preliminary data.</text>
</comment>
<dbReference type="EMBL" id="WHUW01000038">
    <property type="protein sequence ID" value="KAF8432714.1"/>
    <property type="molecule type" value="Genomic_DNA"/>
</dbReference>
<proteinExistence type="predicted"/>
<accession>A0AAD4BK80</accession>
<protein>
    <submittedName>
        <fullName evidence="1">Uncharacterized protein</fullName>
    </submittedName>
</protein>
<reference evidence="1" key="1">
    <citation type="submission" date="2019-10" db="EMBL/GenBank/DDBJ databases">
        <authorList>
            <consortium name="DOE Joint Genome Institute"/>
            <person name="Kuo A."/>
            <person name="Miyauchi S."/>
            <person name="Kiss E."/>
            <person name="Drula E."/>
            <person name="Kohler A."/>
            <person name="Sanchez-Garcia M."/>
            <person name="Andreopoulos B."/>
            <person name="Barry K.W."/>
            <person name="Bonito G."/>
            <person name="Buee M."/>
            <person name="Carver A."/>
            <person name="Chen C."/>
            <person name="Cichocki N."/>
            <person name="Clum A."/>
            <person name="Culley D."/>
            <person name="Crous P.W."/>
            <person name="Fauchery L."/>
            <person name="Girlanda M."/>
            <person name="Hayes R."/>
            <person name="Keri Z."/>
            <person name="LaButti K."/>
            <person name="Lipzen A."/>
            <person name="Lombard V."/>
            <person name="Magnuson J."/>
            <person name="Maillard F."/>
            <person name="Morin E."/>
            <person name="Murat C."/>
            <person name="Nolan M."/>
            <person name="Ohm R."/>
            <person name="Pangilinan J."/>
            <person name="Pereira M."/>
            <person name="Perotto S."/>
            <person name="Peter M."/>
            <person name="Riley R."/>
            <person name="Sitrit Y."/>
            <person name="Stielow B."/>
            <person name="Szollosi G."/>
            <person name="Zifcakova L."/>
            <person name="Stursova M."/>
            <person name="Spatafora J.W."/>
            <person name="Tedersoo L."/>
            <person name="Vaario L.-M."/>
            <person name="Yamada A."/>
            <person name="Yan M."/>
            <person name="Wang P."/>
            <person name="Xu J."/>
            <person name="Bruns T."/>
            <person name="Baldrian P."/>
            <person name="Vilgalys R."/>
            <person name="Henrissat B."/>
            <person name="Grigoriev I.V."/>
            <person name="Hibbett D."/>
            <person name="Nagy L.G."/>
            <person name="Martin F.M."/>
        </authorList>
    </citation>
    <scope>NUCLEOTIDE SEQUENCE</scope>
    <source>
        <strain evidence="1">BED1</strain>
    </source>
</reference>
<organism evidence="1 2">
    <name type="scientific">Boletus edulis BED1</name>
    <dbReference type="NCBI Taxonomy" id="1328754"/>
    <lineage>
        <taxon>Eukaryota</taxon>
        <taxon>Fungi</taxon>
        <taxon>Dikarya</taxon>
        <taxon>Basidiomycota</taxon>
        <taxon>Agaricomycotina</taxon>
        <taxon>Agaricomycetes</taxon>
        <taxon>Agaricomycetidae</taxon>
        <taxon>Boletales</taxon>
        <taxon>Boletineae</taxon>
        <taxon>Boletaceae</taxon>
        <taxon>Boletoideae</taxon>
        <taxon>Boletus</taxon>
    </lineage>
</organism>
<keyword evidence="2" id="KW-1185">Reference proteome</keyword>
<reference evidence="1" key="2">
    <citation type="journal article" date="2020" name="Nat. Commun.">
        <title>Large-scale genome sequencing of mycorrhizal fungi provides insights into the early evolution of symbiotic traits.</title>
        <authorList>
            <person name="Miyauchi S."/>
            <person name="Kiss E."/>
            <person name="Kuo A."/>
            <person name="Drula E."/>
            <person name="Kohler A."/>
            <person name="Sanchez-Garcia M."/>
            <person name="Morin E."/>
            <person name="Andreopoulos B."/>
            <person name="Barry K.W."/>
            <person name="Bonito G."/>
            <person name="Buee M."/>
            <person name="Carver A."/>
            <person name="Chen C."/>
            <person name="Cichocki N."/>
            <person name="Clum A."/>
            <person name="Culley D."/>
            <person name="Crous P.W."/>
            <person name="Fauchery L."/>
            <person name="Girlanda M."/>
            <person name="Hayes R.D."/>
            <person name="Keri Z."/>
            <person name="LaButti K."/>
            <person name="Lipzen A."/>
            <person name="Lombard V."/>
            <person name="Magnuson J."/>
            <person name="Maillard F."/>
            <person name="Murat C."/>
            <person name="Nolan M."/>
            <person name="Ohm R.A."/>
            <person name="Pangilinan J."/>
            <person name="Pereira M.F."/>
            <person name="Perotto S."/>
            <person name="Peter M."/>
            <person name="Pfister S."/>
            <person name="Riley R."/>
            <person name="Sitrit Y."/>
            <person name="Stielow J.B."/>
            <person name="Szollosi G."/>
            <person name="Zifcakova L."/>
            <person name="Stursova M."/>
            <person name="Spatafora J.W."/>
            <person name="Tedersoo L."/>
            <person name="Vaario L.M."/>
            <person name="Yamada A."/>
            <person name="Yan M."/>
            <person name="Wang P."/>
            <person name="Xu J."/>
            <person name="Bruns T."/>
            <person name="Baldrian P."/>
            <person name="Vilgalys R."/>
            <person name="Dunand C."/>
            <person name="Henrissat B."/>
            <person name="Grigoriev I.V."/>
            <person name="Hibbett D."/>
            <person name="Nagy L.G."/>
            <person name="Martin F.M."/>
        </authorList>
    </citation>
    <scope>NUCLEOTIDE SEQUENCE</scope>
    <source>
        <strain evidence="1">BED1</strain>
    </source>
</reference>
<evidence type="ECO:0000313" key="1">
    <source>
        <dbReference type="EMBL" id="KAF8432714.1"/>
    </source>
</evidence>
<dbReference type="Proteomes" id="UP001194468">
    <property type="component" value="Unassembled WGS sequence"/>
</dbReference>
<sequence length="154" mass="17069">MKVVEKLIYHLVVYILGSQSLISAWHPSELYEDSFAKILVGQAGRIYVYVRFGNVPACDGADGFKLTEGARIARYQIAPVDQWMHFSEQEIGEPNYNILGVIYGISGPSIARWASSRRLGKTSRLSGVSRQVLDKQAERPTYVETVLAKSSSSG</sequence>
<gene>
    <name evidence="1" type="ORF">L210DRAFT_3633335</name>
</gene>